<evidence type="ECO:0000259" key="3">
    <source>
        <dbReference type="PROSITE" id="PS50006"/>
    </source>
</evidence>
<evidence type="ECO:0000313" key="4">
    <source>
        <dbReference type="EMBL" id="XBH20683.1"/>
    </source>
</evidence>
<proteinExistence type="predicted"/>
<sequence length="398" mass="41457">MVQYYNPGAGTLIAAPEVLVYLPGGIQTAQTSRIWEGLIGAPRNLLAALEVLTGVLDPTYLALPEFVLIHFSGPVGVNGSGAPHRSIQVACRGQIDLLLRSHTGDGQTLTGQDATVWEESSFNEVTWISLGHAQRTAMPLLNGVAQAASFYWKATANQIDTAQGAPSQSQPQVNAKPSTAVPGQDQETDLGATLTEVPEDWLPPQSEDRDEAVDADPGSAVPAPKSTAPLLPSPPPPPAAVDNQTPAATAVMGLAEAAQPATAILPPLPEVQVAEPAQTSVIQGAYFGTVRFSHGPEMDLGAPIVVGRKPTIEGSGALPHARMVTVPSPAKDISRSHLGIHLDQGYVIATDLNSVNGTILRRGGQPERDLNPNEGTLILDGDILDLGDGVVLTFTGIG</sequence>
<dbReference type="SUPFAM" id="SSF49879">
    <property type="entry name" value="SMAD/FHA domain"/>
    <property type="match status" value="1"/>
</dbReference>
<evidence type="ECO:0000256" key="1">
    <source>
        <dbReference type="ARBA" id="ARBA00022553"/>
    </source>
</evidence>
<feature type="region of interest" description="Disordered" evidence="2">
    <location>
        <begin position="199"/>
        <end position="244"/>
    </location>
</feature>
<dbReference type="AlphaFoldDB" id="A0AAU7DUL9"/>
<accession>A0AAU7DUL9</accession>
<feature type="domain" description="FHA" evidence="3">
    <location>
        <begin position="304"/>
        <end position="360"/>
    </location>
</feature>
<feature type="compositionally biased region" description="Polar residues" evidence="2">
    <location>
        <begin position="162"/>
        <end position="177"/>
    </location>
</feature>
<gene>
    <name evidence="4" type="ORF">V5R04_10625</name>
</gene>
<name>A0AAU7DUL9_9MICO</name>
<evidence type="ECO:0000256" key="2">
    <source>
        <dbReference type="SAM" id="MobiDB-lite"/>
    </source>
</evidence>
<dbReference type="PROSITE" id="PS50006">
    <property type="entry name" value="FHA_DOMAIN"/>
    <property type="match status" value="1"/>
</dbReference>
<reference evidence="4" key="1">
    <citation type="submission" date="2024-02" db="EMBL/GenBank/DDBJ databases">
        <title>Tomenella chthoni gen. nov. sp. nov., a member of the family Jonesiaceae isolated from bat guano.</title>
        <authorList>
            <person name="Miller S.L."/>
            <person name="King J."/>
            <person name="Sankaranarayanan K."/>
            <person name="Lawson P.A."/>
        </authorList>
    </citation>
    <scope>NUCLEOTIDE SEQUENCE</scope>
    <source>
        <strain evidence="4">BS-20</strain>
    </source>
</reference>
<feature type="region of interest" description="Disordered" evidence="2">
    <location>
        <begin position="162"/>
        <end position="186"/>
    </location>
</feature>
<keyword evidence="1" id="KW-0597">Phosphoprotein</keyword>
<dbReference type="InterPro" id="IPR000253">
    <property type="entry name" value="FHA_dom"/>
</dbReference>
<organism evidence="4">
    <name type="scientific">Jonesiaceae bacterium BS-20</name>
    <dbReference type="NCBI Taxonomy" id="3120821"/>
    <lineage>
        <taxon>Bacteria</taxon>
        <taxon>Bacillati</taxon>
        <taxon>Actinomycetota</taxon>
        <taxon>Actinomycetes</taxon>
        <taxon>Micrococcales</taxon>
        <taxon>Jonesiaceae</taxon>
    </lineage>
</organism>
<dbReference type="CDD" id="cd00060">
    <property type="entry name" value="FHA"/>
    <property type="match status" value="1"/>
</dbReference>
<dbReference type="InterPro" id="IPR008984">
    <property type="entry name" value="SMAD_FHA_dom_sf"/>
</dbReference>
<dbReference type="Pfam" id="PF00498">
    <property type="entry name" value="FHA"/>
    <property type="match status" value="1"/>
</dbReference>
<dbReference type="Gene3D" id="2.60.200.20">
    <property type="match status" value="1"/>
</dbReference>
<dbReference type="EMBL" id="CP146203">
    <property type="protein sequence ID" value="XBH20683.1"/>
    <property type="molecule type" value="Genomic_DNA"/>
</dbReference>
<protein>
    <submittedName>
        <fullName evidence="4">FHA domain-containing protein</fullName>
    </submittedName>
</protein>